<proteinExistence type="predicted"/>
<keyword evidence="1" id="KW-0812">Transmembrane</keyword>
<keyword evidence="1" id="KW-1133">Transmembrane helix</keyword>
<name>B9DZJ3_CLOK1</name>
<feature type="transmembrane region" description="Helical" evidence="1">
    <location>
        <begin position="9"/>
        <end position="28"/>
    </location>
</feature>
<feature type="transmembrane region" description="Helical" evidence="1">
    <location>
        <begin position="64"/>
        <end position="84"/>
    </location>
</feature>
<dbReference type="AlphaFoldDB" id="B9DZJ3"/>
<evidence type="ECO:0000256" key="1">
    <source>
        <dbReference type="SAM" id="Phobius"/>
    </source>
</evidence>
<reference evidence="3" key="1">
    <citation type="submission" date="2005-09" db="EMBL/GenBank/DDBJ databases">
        <title>Complete genome sequence of Clostridium kluyveri and comparative genomics of Clostridia species.</title>
        <authorList>
            <person name="Inui M."/>
            <person name="Nonaka H."/>
            <person name="Shinoda Y."/>
            <person name="Ikenaga Y."/>
            <person name="Abe M."/>
            <person name="Naito K."/>
            <person name="Vertes A.A."/>
            <person name="Yukawa H."/>
        </authorList>
    </citation>
    <scope>NUCLEOTIDE SEQUENCE [LARGE SCALE GENOMIC DNA]</scope>
    <source>
        <strain evidence="3">NBRC 12016</strain>
    </source>
</reference>
<accession>B9DZJ3</accession>
<feature type="transmembrane region" description="Helical" evidence="1">
    <location>
        <begin position="117"/>
        <end position="143"/>
    </location>
</feature>
<sequence length="146" mass="16859">MFIMNDKSLNFNIKILFFVAALTAAYFYVDKLEIIALIPLVLCIYDACYIFFKVKNRDGLRVFFIITTVLALIFMIHTVVAYGISNPVPVILIFIMTNLFFIYNLILYFYKRYGKSNLIFIFLGWIICDSTPIVMLFILSAGLSAK</sequence>
<evidence type="ECO:0000313" key="2">
    <source>
        <dbReference type="EMBL" id="BAH05668.1"/>
    </source>
</evidence>
<organism evidence="2 3">
    <name type="scientific">Clostridium kluyveri (strain NBRC 12016)</name>
    <dbReference type="NCBI Taxonomy" id="583346"/>
    <lineage>
        <taxon>Bacteria</taxon>
        <taxon>Bacillati</taxon>
        <taxon>Bacillota</taxon>
        <taxon>Clostridia</taxon>
        <taxon>Eubacteriales</taxon>
        <taxon>Clostridiaceae</taxon>
        <taxon>Clostridium</taxon>
    </lineage>
</organism>
<evidence type="ECO:0000313" key="3">
    <source>
        <dbReference type="Proteomes" id="UP000007969"/>
    </source>
</evidence>
<protein>
    <submittedName>
        <fullName evidence="2">Uncharacterized protein</fullName>
    </submittedName>
</protein>
<feature type="transmembrane region" description="Helical" evidence="1">
    <location>
        <begin position="90"/>
        <end position="110"/>
    </location>
</feature>
<gene>
    <name evidence="2" type="ordered locus">CKR_0617</name>
</gene>
<dbReference type="Proteomes" id="UP000007969">
    <property type="component" value="Chromosome"/>
</dbReference>
<dbReference type="KEGG" id="ckr:CKR_0617"/>
<dbReference type="EMBL" id="AP009049">
    <property type="protein sequence ID" value="BAH05668.1"/>
    <property type="molecule type" value="Genomic_DNA"/>
</dbReference>
<dbReference type="HOGENOM" id="CLU_1802750_0_0_9"/>
<keyword evidence="1" id="KW-0472">Membrane</keyword>
<feature type="transmembrane region" description="Helical" evidence="1">
    <location>
        <begin position="34"/>
        <end position="52"/>
    </location>
</feature>